<feature type="region of interest" description="Disordered" evidence="1">
    <location>
        <begin position="14"/>
        <end position="81"/>
    </location>
</feature>
<evidence type="ECO:0000313" key="3">
    <source>
        <dbReference type="Proteomes" id="UP000234323"/>
    </source>
</evidence>
<dbReference type="Proteomes" id="UP000234323">
    <property type="component" value="Unassembled WGS sequence"/>
</dbReference>
<accession>A0A2I1HWM3</accession>
<dbReference type="EMBL" id="LLXI01009447">
    <property type="protein sequence ID" value="PKY63226.1"/>
    <property type="molecule type" value="Genomic_DNA"/>
</dbReference>
<feature type="compositionally biased region" description="Basic residues" evidence="1">
    <location>
        <begin position="71"/>
        <end position="81"/>
    </location>
</feature>
<comment type="caution">
    <text evidence="2">The sequence shown here is derived from an EMBL/GenBank/DDBJ whole genome shotgun (WGS) entry which is preliminary data.</text>
</comment>
<dbReference type="AlphaFoldDB" id="A0A2I1HWM3"/>
<evidence type="ECO:0000256" key="1">
    <source>
        <dbReference type="SAM" id="MobiDB-lite"/>
    </source>
</evidence>
<feature type="compositionally biased region" description="Low complexity" evidence="1">
    <location>
        <begin position="34"/>
        <end position="47"/>
    </location>
</feature>
<sequence length="81" mass="8969">MSWDSFATRAYQVYGDMGDDTESEGPSGDDELFTPTSSSYSKTTPNPVLDTPPILPDVEMTPVNQTVIPKNSRKKDKQKAR</sequence>
<keyword evidence="3" id="KW-1185">Reference proteome</keyword>
<evidence type="ECO:0000313" key="2">
    <source>
        <dbReference type="EMBL" id="PKY63226.1"/>
    </source>
</evidence>
<protein>
    <submittedName>
        <fullName evidence="2">Uncharacterized protein</fullName>
    </submittedName>
</protein>
<name>A0A2I1HWM3_9GLOM</name>
<proteinExistence type="predicted"/>
<gene>
    <name evidence="2" type="ORF">RhiirA4_491458</name>
</gene>
<feature type="non-terminal residue" evidence="2">
    <location>
        <position position="81"/>
    </location>
</feature>
<feature type="compositionally biased region" description="Acidic residues" evidence="1">
    <location>
        <begin position="17"/>
        <end position="32"/>
    </location>
</feature>
<reference evidence="2 3" key="1">
    <citation type="submission" date="2015-10" db="EMBL/GenBank/DDBJ databases">
        <title>Genome analyses suggest a sexual origin of heterokaryosis in a supposedly ancient asexual fungus.</title>
        <authorList>
            <person name="Ropars J."/>
            <person name="Sedzielewska K."/>
            <person name="Noel J."/>
            <person name="Charron P."/>
            <person name="Farinelli L."/>
            <person name="Marton T."/>
            <person name="Kruger M."/>
            <person name="Pelin A."/>
            <person name="Brachmann A."/>
            <person name="Corradi N."/>
        </authorList>
    </citation>
    <scope>NUCLEOTIDE SEQUENCE [LARGE SCALE GENOMIC DNA]</scope>
    <source>
        <strain evidence="2 3">A4</strain>
    </source>
</reference>
<organism evidence="2 3">
    <name type="scientific">Rhizophagus irregularis</name>
    <dbReference type="NCBI Taxonomy" id="588596"/>
    <lineage>
        <taxon>Eukaryota</taxon>
        <taxon>Fungi</taxon>
        <taxon>Fungi incertae sedis</taxon>
        <taxon>Mucoromycota</taxon>
        <taxon>Glomeromycotina</taxon>
        <taxon>Glomeromycetes</taxon>
        <taxon>Glomerales</taxon>
        <taxon>Glomeraceae</taxon>
        <taxon>Rhizophagus</taxon>
    </lineage>
</organism>